<name>A0ABT7BEC3_9CYAN</name>
<evidence type="ECO:0000256" key="12">
    <source>
        <dbReference type="ARBA" id="ARBA00047398"/>
    </source>
</evidence>
<keyword evidence="7 13" id="KW-0547">Nucleotide-binding</keyword>
<comment type="caution">
    <text evidence="15">The sequence shown here is derived from an EMBL/GenBank/DDBJ whole genome shotgun (WGS) entry which is preliminary data.</text>
</comment>
<keyword evidence="4 13" id="KW-0963">Cytoplasm</keyword>
<feature type="binding site" evidence="13">
    <location>
        <position position="214"/>
    </location>
    <ligand>
        <name>Zn(2+)</name>
        <dbReference type="ChEBI" id="CHEBI:29105"/>
    </ligand>
</feature>
<dbReference type="InterPro" id="IPR015803">
    <property type="entry name" value="Cys-tRNA-ligase"/>
</dbReference>
<sequence>MTLTLTNTLTRSKQPFESLEPGKVRIYCCGVTVYDYCHLGHGRSYIAWDTLRRYLQWQGYQVRYVQNFTDIDDKILNRARETGSTMEAVAEKYTQTYFEDMARLNVLEADEYPRATHTLNGILRLIHELETKGYAYASEGDVYYQVRQFKDYGKLSGRKFDEMQAGASGRVAESAEESKKKDPFDFALWKGAKPDEPSWESPWGKGRPGWHIECSAMVRDCLGETIDIHCGGADLVFPHHENEVAQSEAVTGQPLANYWLHNGFVTVNGEKMSKSLGNFTTIRDLLDSENGPEPMALRLFVLQAQYRKPIDFTPEAIASAQRSWNTLKEGLSFGYKQGQTWGWDAQQARSEDLNPESVANFNRAMDDDLNTSGALAVLFELAKGLNREQNRLIHEGKTAVDPEQLYRQWYTLVSLSQVLGLEVENETPSASEGSQLSDEEIEAAIAARQAARKAKNFAEADRLRDDLQNQGITLIDQPGGLTQWHRHIH</sequence>
<keyword evidence="9 13" id="KW-0067">ATP-binding</keyword>
<evidence type="ECO:0000256" key="10">
    <source>
        <dbReference type="ARBA" id="ARBA00022917"/>
    </source>
</evidence>
<feature type="short sequence motif" description="'HIGH' region" evidence="13">
    <location>
        <begin position="31"/>
        <end position="41"/>
    </location>
</feature>
<comment type="cofactor">
    <cofactor evidence="13">
        <name>Zn(2+)</name>
        <dbReference type="ChEBI" id="CHEBI:29105"/>
    </cofactor>
    <text evidence="13">Binds 1 zinc ion per subunit.</text>
</comment>
<feature type="binding site" evidence="13">
    <location>
        <position position="274"/>
    </location>
    <ligand>
        <name>ATP</name>
        <dbReference type="ChEBI" id="CHEBI:30616"/>
    </ligand>
</feature>
<keyword evidence="11 13" id="KW-0030">Aminoacyl-tRNA synthetase</keyword>
<feature type="binding site" evidence="13">
    <location>
        <position position="243"/>
    </location>
    <ligand>
        <name>Zn(2+)</name>
        <dbReference type="ChEBI" id="CHEBI:29105"/>
    </ligand>
</feature>
<comment type="subcellular location">
    <subcellularLocation>
        <location evidence="1 13">Cytoplasm</location>
    </subcellularLocation>
</comment>
<dbReference type="Proteomes" id="UP001231370">
    <property type="component" value="Unassembled WGS sequence"/>
</dbReference>
<evidence type="ECO:0000256" key="5">
    <source>
        <dbReference type="ARBA" id="ARBA00022598"/>
    </source>
</evidence>
<dbReference type="InterPro" id="IPR032678">
    <property type="entry name" value="tRNA-synt_1_cat_dom"/>
</dbReference>
<organism evidence="15 16">
    <name type="scientific">Roseofilum halophilum BLCC-M91</name>
    <dbReference type="NCBI Taxonomy" id="3022259"/>
    <lineage>
        <taxon>Bacteria</taxon>
        <taxon>Bacillati</taxon>
        <taxon>Cyanobacteriota</taxon>
        <taxon>Cyanophyceae</taxon>
        <taxon>Desertifilales</taxon>
        <taxon>Desertifilaceae</taxon>
        <taxon>Roseofilum</taxon>
        <taxon>Roseofilum halophilum</taxon>
    </lineage>
</organism>
<keyword evidence="16" id="KW-1185">Reference proteome</keyword>
<dbReference type="EMBL" id="JAQPOK010000010">
    <property type="protein sequence ID" value="MDJ1177512.1"/>
    <property type="molecule type" value="Genomic_DNA"/>
</dbReference>
<proteinExistence type="inferred from homology"/>
<evidence type="ECO:0000259" key="14">
    <source>
        <dbReference type="SMART" id="SM00840"/>
    </source>
</evidence>
<accession>A0ABT7BEC3</accession>
<evidence type="ECO:0000256" key="7">
    <source>
        <dbReference type="ARBA" id="ARBA00022741"/>
    </source>
</evidence>
<dbReference type="InterPro" id="IPR015273">
    <property type="entry name" value="Cys-tRNA-synt_Ia_DALR"/>
</dbReference>
<dbReference type="PRINTS" id="PR00983">
    <property type="entry name" value="TRNASYNTHCYS"/>
</dbReference>
<feature type="domain" description="Cysteinyl-tRNA synthetase class Ia DALR" evidence="14">
    <location>
        <begin position="360"/>
        <end position="427"/>
    </location>
</feature>
<feature type="binding site" evidence="13">
    <location>
        <position position="239"/>
    </location>
    <ligand>
        <name>Zn(2+)</name>
        <dbReference type="ChEBI" id="CHEBI:29105"/>
    </ligand>
</feature>
<evidence type="ECO:0000256" key="1">
    <source>
        <dbReference type="ARBA" id="ARBA00004496"/>
    </source>
</evidence>
<evidence type="ECO:0000256" key="4">
    <source>
        <dbReference type="ARBA" id="ARBA00022490"/>
    </source>
</evidence>
<keyword evidence="5 13" id="KW-0436">Ligase</keyword>
<evidence type="ECO:0000313" key="15">
    <source>
        <dbReference type="EMBL" id="MDJ1177512.1"/>
    </source>
</evidence>
<dbReference type="Gene3D" id="3.40.50.620">
    <property type="entry name" value="HUPs"/>
    <property type="match status" value="1"/>
</dbReference>
<evidence type="ECO:0000256" key="2">
    <source>
        <dbReference type="ARBA" id="ARBA00005594"/>
    </source>
</evidence>
<evidence type="ECO:0000256" key="3">
    <source>
        <dbReference type="ARBA" id="ARBA00011245"/>
    </source>
</evidence>
<reference evidence="15 16" key="1">
    <citation type="submission" date="2023-01" db="EMBL/GenBank/DDBJ databases">
        <title>Novel diversity within Roseofilum (Cyanobacteria; Desertifilaceae) from marine benthic mats with descriptions of four novel species.</title>
        <authorList>
            <person name="Wang Y."/>
            <person name="Berthold D.E."/>
            <person name="Hu J."/>
            <person name="Lefler F.W."/>
            <person name="Laughinghouse H.D. IV."/>
        </authorList>
    </citation>
    <scope>NUCLEOTIDE SEQUENCE [LARGE SCALE GENOMIC DNA]</scope>
    <source>
        <strain evidence="15 16">BLCC-M91</strain>
    </source>
</reference>
<protein>
    <recommendedName>
        <fullName evidence="13">Cysteine--tRNA ligase</fullName>
        <ecNumber evidence="13">6.1.1.16</ecNumber>
    </recommendedName>
    <alternativeName>
        <fullName evidence="13">Cysteinyl-tRNA synthetase</fullName>
        <shortName evidence="13">CysRS</shortName>
    </alternativeName>
</protein>
<evidence type="ECO:0000256" key="8">
    <source>
        <dbReference type="ARBA" id="ARBA00022833"/>
    </source>
</evidence>
<dbReference type="Pfam" id="PF09190">
    <property type="entry name" value="DALR_2"/>
    <property type="match status" value="1"/>
</dbReference>
<gene>
    <name evidence="13 15" type="primary">cysS</name>
    <name evidence="15" type="ORF">PJF56_01420</name>
</gene>
<comment type="similarity">
    <text evidence="2 13">Belongs to the class-I aminoacyl-tRNA synthetase family.</text>
</comment>
<dbReference type="PANTHER" id="PTHR10890">
    <property type="entry name" value="CYSTEINYL-TRNA SYNTHETASE"/>
    <property type="match status" value="1"/>
</dbReference>
<dbReference type="CDD" id="cd00672">
    <property type="entry name" value="CysRS_core"/>
    <property type="match status" value="1"/>
</dbReference>
<dbReference type="HAMAP" id="MF_00041">
    <property type="entry name" value="Cys_tRNA_synth"/>
    <property type="match status" value="1"/>
</dbReference>
<dbReference type="InterPro" id="IPR009080">
    <property type="entry name" value="tRNAsynth_Ia_anticodon-bd"/>
</dbReference>
<evidence type="ECO:0000256" key="13">
    <source>
        <dbReference type="HAMAP-Rule" id="MF_00041"/>
    </source>
</evidence>
<evidence type="ECO:0000313" key="16">
    <source>
        <dbReference type="Proteomes" id="UP001231370"/>
    </source>
</evidence>
<comment type="subunit">
    <text evidence="3 13">Monomer.</text>
</comment>
<dbReference type="RefSeq" id="WP_283760843.1">
    <property type="nucleotide sequence ID" value="NZ_JAQPOK010000010.1"/>
</dbReference>
<feature type="binding site" evidence="13">
    <location>
        <position position="29"/>
    </location>
    <ligand>
        <name>Zn(2+)</name>
        <dbReference type="ChEBI" id="CHEBI:29105"/>
    </ligand>
</feature>
<dbReference type="Pfam" id="PF01406">
    <property type="entry name" value="tRNA-synt_1e"/>
    <property type="match status" value="1"/>
</dbReference>
<dbReference type="Pfam" id="PF23493">
    <property type="entry name" value="CysS_C"/>
    <property type="match status" value="1"/>
</dbReference>
<dbReference type="EC" id="6.1.1.16" evidence="13"/>
<evidence type="ECO:0000256" key="6">
    <source>
        <dbReference type="ARBA" id="ARBA00022723"/>
    </source>
</evidence>
<keyword evidence="8 13" id="KW-0862">Zinc</keyword>
<dbReference type="InterPro" id="IPR014729">
    <property type="entry name" value="Rossmann-like_a/b/a_fold"/>
</dbReference>
<comment type="catalytic activity">
    <reaction evidence="12 13">
        <text>tRNA(Cys) + L-cysteine + ATP = L-cysteinyl-tRNA(Cys) + AMP + diphosphate</text>
        <dbReference type="Rhea" id="RHEA:17773"/>
        <dbReference type="Rhea" id="RHEA-COMP:9661"/>
        <dbReference type="Rhea" id="RHEA-COMP:9679"/>
        <dbReference type="ChEBI" id="CHEBI:30616"/>
        <dbReference type="ChEBI" id="CHEBI:33019"/>
        <dbReference type="ChEBI" id="CHEBI:35235"/>
        <dbReference type="ChEBI" id="CHEBI:78442"/>
        <dbReference type="ChEBI" id="CHEBI:78517"/>
        <dbReference type="ChEBI" id="CHEBI:456215"/>
        <dbReference type="EC" id="6.1.1.16"/>
    </reaction>
</comment>
<evidence type="ECO:0000256" key="9">
    <source>
        <dbReference type="ARBA" id="ARBA00022840"/>
    </source>
</evidence>
<keyword evidence="10 13" id="KW-0648">Protein biosynthesis</keyword>
<dbReference type="InterPro" id="IPR024909">
    <property type="entry name" value="Cys-tRNA/MSH_ligase"/>
</dbReference>
<dbReference type="NCBIfam" id="TIGR00435">
    <property type="entry name" value="cysS"/>
    <property type="match status" value="1"/>
</dbReference>
<keyword evidence="6 13" id="KW-0479">Metal-binding</keyword>
<dbReference type="InterPro" id="IPR056411">
    <property type="entry name" value="CysS_C"/>
</dbReference>
<dbReference type="Gene3D" id="1.20.120.1910">
    <property type="entry name" value="Cysteine-tRNA ligase, C-terminal anti-codon recognition domain"/>
    <property type="match status" value="1"/>
</dbReference>
<dbReference type="PANTHER" id="PTHR10890:SF3">
    <property type="entry name" value="CYSTEINE--TRNA LIGASE, CYTOPLASMIC"/>
    <property type="match status" value="1"/>
</dbReference>
<feature type="short sequence motif" description="'KMSKS' region" evidence="13">
    <location>
        <begin position="271"/>
        <end position="275"/>
    </location>
</feature>
<dbReference type="SMART" id="SM00840">
    <property type="entry name" value="DALR_2"/>
    <property type="match status" value="1"/>
</dbReference>
<dbReference type="SUPFAM" id="SSF52374">
    <property type="entry name" value="Nucleotidylyl transferase"/>
    <property type="match status" value="1"/>
</dbReference>
<dbReference type="SUPFAM" id="SSF47323">
    <property type="entry name" value="Anticodon-binding domain of a subclass of class I aminoacyl-tRNA synthetases"/>
    <property type="match status" value="1"/>
</dbReference>
<dbReference type="GO" id="GO:0004817">
    <property type="term" value="F:cysteine-tRNA ligase activity"/>
    <property type="evidence" value="ECO:0007669"/>
    <property type="project" value="UniProtKB-EC"/>
</dbReference>
<evidence type="ECO:0000256" key="11">
    <source>
        <dbReference type="ARBA" id="ARBA00023146"/>
    </source>
</evidence>